<dbReference type="PATRIC" id="fig|1159201.4.peg.760"/>
<organism evidence="2 3">
    <name type="scientific">Mycoplasmoides gallisepticum WI01_2001.043-13-2P</name>
    <dbReference type="NCBI Taxonomy" id="1159201"/>
    <lineage>
        <taxon>Bacteria</taxon>
        <taxon>Bacillati</taxon>
        <taxon>Mycoplasmatota</taxon>
        <taxon>Mycoplasmoidales</taxon>
        <taxon>Mycoplasmoidaceae</taxon>
        <taxon>Mycoplasmoides</taxon>
    </lineage>
</organism>
<dbReference type="AlphaFoldDB" id="J3VH48"/>
<evidence type="ECO:0000256" key="1">
    <source>
        <dbReference type="SAM" id="Phobius"/>
    </source>
</evidence>
<keyword evidence="1" id="KW-1133">Transmembrane helix</keyword>
<feature type="transmembrane region" description="Helical" evidence="1">
    <location>
        <begin position="623"/>
        <end position="645"/>
    </location>
</feature>
<feature type="transmembrane region" description="Helical" evidence="1">
    <location>
        <begin position="587"/>
        <end position="611"/>
    </location>
</feature>
<evidence type="ECO:0000313" key="2">
    <source>
        <dbReference type="EMBL" id="AFP79018.1"/>
    </source>
</evidence>
<sequence>MDFEKKILEKLNISTTYPFYIDNVNVKFFNSLQQHPNKYFVSKILPKIKTKLDQEELEKLKELDELTRKDRIKLMLNLALKKIVSKTGSSNSDFFKVLGYDQFHEPLYISEKEFSVNELIHNEYEERRYKYYIDVNKNSYLHQYASRINLWFYLNEENKILSGSFSFEVVNLEDNPLNEETVFEKIYLVYLIKYFIYKQISPLSLNNIIDIIDNDDFLSNFDKKSNKELQNNLSNNIYKKSLSYEVLKSNWDNLIIDKFLAHKNYDQEKQCQIKDDLFYAIMNLTMINLALYQELKSYFNSEQPELILSILKKPTQIKSDPDQRPFNDFIELSKHLKDSYIKKHTTKIDLNKIDDIDDFVNEAKKHQAAQDYEAFNTSINFLELQVKDEEVFASSSDYLLKHQQIYLIYSLIINPNRFGLNSNTTQIAKYNDLMKNLKNMQISEGSRKMIVQDINQSEVEINKNYLSFINQSNDFVIIKKDNKQLLDFYVWAIIYSESRKWIHHDIEYDFNNDRVVKNSSFYRQKIEALENLKFDWYDDFYGIPAIKTIVKKIDQISSIKSSIDILVGTIKQKDALLKKDFERKTMVIAYVVALFIGFINFFGMIFTILAVTKPEDGLNTTNIIVITIASLLISSLIGIISFFLFKMARNNGYYKPKKSKQK</sequence>
<reference evidence="2 3" key="1">
    <citation type="journal article" date="2012" name="Microbiology">
        <title>Extensive variation in surface lipoprotein gene content and genomic changes associated with virulence during evolution of a novel North American house finch epizootic strain of Mycoplasma gallisepticum.</title>
        <authorList>
            <person name="Tulman E.R."/>
            <person name="Liao X."/>
            <person name="Szczepanek S.M."/>
            <person name="Ley D.H."/>
            <person name="Kutish G.F."/>
            <person name="Geary S.J."/>
        </authorList>
    </citation>
    <scope>NUCLEOTIDE SEQUENCE [LARGE SCALE GENOMIC DNA]</scope>
    <source>
        <strain evidence="3">House finch-associated</strain>
    </source>
</reference>
<dbReference type="HOGENOM" id="CLU_416089_0_0_14"/>
<proteinExistence type="predicted"/>
<accession>J3VH48</accession>
<dbReference type="KEGG" id="mgw:HFMG01WIA_2859"/>
<name>J3VH48_MYCGL</name>
<protein>
    <submittedName>
        <fullName evidence="2">Uncharacterized protein</fullName>
    </submittedName>
</protein>
<dbReference type="InterPro" id="IPR054979">
    <property type="entry name" value="MPN337"/>
</dbReference>
<evidence type="ECO:0000313" key="3">
    <source>
        <dbReference type="Proteomes" id="UP000003940"/>
    </source>
</evidence>
<gene>
    <name evidence="2" type="ORF">HFMG01WIA_2859</name>
</gene>
<dbReference type="NCBIfam" id="NF045750">
    <property type="entry name" value="MPN338"/>
    <property type="match status" value="1"/>
</dbReference>
<dbReference type="RefSeq" id="WP_011113630.1">
    <property type="nucleotide sequence ID" value="NC_018410.1"/>
</dbReference>
<dbReference type="NCBIfam" id="NF045749">
    <property type="entry name" value="MPN337"/>
    <property type="match status" value="1"/>
</dbReference>
<keyword evidence="1" id="KW-0812">Transmembrane</keyword>
<keyword evidence="1" id="KW-0472">Membrane</keyword>
<dbReference type="Proteomes" id="UP000003940">
    <property type="component" value="Chromosome"/>
</dbReference>
<dbReference type="EMBL" id="CP003510">
    <property type="protein sequence ID" value="AFP79018.1"/>
    <property type="molecule type" value="Genomic_DNA"/>
</dbReference>